<dbReference type="Proteomes" id="UP001177670">
    <property type="component" value="Unassembled WGS sequence"/>
</dbReference>
<proteinExistence type="predicted"/>
<evidence type="ECO:0000313" key="3">
    <source>
        <dbReference type="Proteomes" id="UP001177670"/>
    </source>
</evidence>
<comment type="caution">
    <text evidence="2">The sequence shown here is derived from an EMBL/GenBank/DDBJ whole genome shotgun (WGS) entry which is preliminary data.</text>
</comment>
<keyword evidence="3" id="KW-1185">Reference proteome</keyword>
<dbReference type="AlphaFoldDB" id="A0AA40KNG7"/>
<dbReference type="EMBL" id="JAHYIQ010000013">
    <property type="protein sequence ID" value="KAK1126801.1"/>
    <property type="molecule type" value="Genomic_DNA"/>
</dbReference>
<sequence>MPITTARFSPGEARAPGYEQSEPAGRNARTKARSRFQFGRVRATNYGRCCALSHPPWNTTDQTVVTFQKTASEGDPIRSITSSRFRNGRSFVGATGDEVAARGILM</sequence>
<organism evidence="2 3">
    <name type="scientific">Melipona bicolor</name>
    <dbReference type="NCBI Taxonomy" id="60889"/>
    <lineage>
        <taxon>Eukaryota</taxon>
        <taxon>Metazoa</taxon>
        <taxon>Ecdysozoa</taxon>
        <taxon>Arthropoda</taxon>
        <taxon>Hexapoda</taxon>
        <taxon>Insecta</taxon>
        <taxon>Pterygota</taxon>
        <taxon>Neoptera</taxon>
        <taxon>Endopterygota</taxon>
        <taxon>Hymenoptera</taxon>
        <taxon>Apocrita</taxon>
        <taxon>Aculeata</taxon>
        <taxon>Apoidea</taxon>
        <taxon>Anthophila</taxon>
        <taxon>Apidae</taxon>
        <taxon>Melipona</taxon>
    </lineage>
</organism>
<gene>
    <name evidence="2" type="ORF">K0M31_004424</name>
</gene>
<protein>
    <submittedName>
        <fullName evidence="2">Uncharacterized protein</fullName>
    </submittedName>
</protein>
<evidence type="ECO:0000256" key="1">
    <source>
        <dbReference type="SAM" id="MobiDB-lite"/>
    </source>
</evidence>
<reference evidence="2" key="1">
    <citation type="submission" date="2021-10" db="EMBL/GenBank/DDBJ databases">
        <title>Melipona bicolor Genome sequencing and assembly.</title>
        <authorList>
            <person name="Araujo N.S."/>
            <person name="Arias M.C."/>
        </authorList>
    </citation>
    <scope>NUCLEOTIDE SEQUENCE</scope>
    <source>
        <strain evidence="2">USP_2M_L1-L4_2017</strain>
        <tissue evidence="2">Whole body</tissue>
    </source>
</reference>
<name>A0AA40KNG7_9HYME</name>
<feature type="non-terminal residue" evidence="2">
    <location>
        <position position="106"/>
    </location>
</feature>
<evidence type="ECO:0000313" key="2">
    <source>
        <dbReference type="EMBL" id="KAK1126801.1"/>
    </source>
</evidence>
<feature type="region of interest" description="Disordered" evidence="1">
    <location>
        <begin position="1"/>
        <end position="36"/>
    </location>
</feature>
<accession>A0AA40KNG7</accession>